<gene>
    <name evidence="1" type="ORF">LEP1GSC172_0613</name>
</gene>
<dbReference type="AlphaFoldDB" id="M6VS08"/>
<protein>
    <submittedName>
        <fullName evidence="1">Uncharacterized protein</fullName>
    </submittedName>
</protein>
<dbReference type="RefSeq" id="WP_002176387.1">
    <property type="nucleotide sequence ID" value="NZ_AKWD02000005.1"/>
</dbReference>
<organism evidence="1 2">
    <name type="scientific">Leptospira noguchii</name>
    <dbReference type="NCBI Taxonomy" id="28182"/>
    <lineage>
        <taxon>Bacteria</taxon>
        <taxon>Pseudomonadati</taxon>
        <taxon>Spirochaetota</taxon>
        <taxon>Spirochaetia</taxon>
        <taxon>Leptospirales</taxon>
        <taxon>Leptospiraceae</taxon>
        <taxon>Leptospira</taxon>
    </lineage>
</organism>
<dbReference type="EMBL" id="AKWD02000005">
    <property type="protein sequence ID" value="EMO55854.1"/>
    <property type="molecule type" value="Genomic_DNA"/>
</dbReference>
<comment type="caution">
    <text evidence="1">The sequence shown here is derived from an EMBL/GenBank/DDBJ whole genome shotgun (WGS) entry which is preliminary data.</text>
</comment>
<dbReference type="Proteomes" id="UP000012112">
    <property type="component" value="Unassembled WGS sequence"/>
</dbReference>
<proteinExistence type="predicted"/>
<evidence type="ECO:0000313" key="1">
    <source>
        <dbReference type="EMBL" id="EMO55854.1"/>
    </source>
</evidence>
<name>M6VS08_9LEPT</name>
<accession>M6VS08</accession>
<reference evidence="1 2" key="1">
    <citation type="submission" date="2013-01" db="EMBL/GenBank/DDBJ databases">
        <authorList>
            <person name="Harkins D.M."/>
            <person name="Durkin A.S."/>
            <person name="Brinkac L.M."/>
            <person name="Haft D.H."/>
            <person name="Selengut J.D."/>
            <person name="Sanka R."/>
            <person name="DePew J."/>
            <person name="Purushe J."/>
            <person name="Matthias M.A."/>
            <person name="Vinetz J.M."/>
            <person name="Sutton G.G."/>
            <person name="Nierman W.C."/>
            <person name="Fouts D.E."/>
        </authorList>
    </citation>
    <scope>NUCLEOTIDE SEQUENCE [LARGE SCALE GENOMIC DNA]</scope>
    <source>
        <strain evidence="1 2">HAI1536</strain>
    </source>
</reference>
<sequence>MTLNNFVKLFLDKLLLGGILEDFIYITLSNARKLGESGLSQAAGVGSQI</sequence>
<evidence type="ECO:0000313" key="2">
    <source>
        <dbReference type="Proteomes" id="UP000012112"/>
    </source>
</evidence>